<sequence length="68" mass="7619">STSPDLNPLEFTVLLRLGEECLLQLSSEFGFAPSSHQDGLLGYRHVLHRPSSPYIHHRAKAVIACEIY</sequence>
<reference evidence="1" key="1">
    <citation type="submission" date="2014-05" db="EMBL/GenBank/DDBJ databases">
        <authorList>
            <person name="Chronopoulou M."/>
        </authorList>
    </citation>
    <scope>NUCLEOTIDE SEQUENCE</scope>
    <source>
        <tissue evidence="1">Whole organism</tissue>
    </source>
</reference>
<organism evidence="1">
    <name type="scientific">Lepeophtheirus salmonis</name>
    <name type="common">Salmon louse</name>
    <name type="synonym">Caligus salmonis</name>
    <dbReference type="NCBI Taxonomy" id="72036"/>
    <lineage>
        <taxon>Eukaryota</taxon>
        <taxon>Metazoa</taxon>
        <taxon>Ecdysozoa</taxon>
        <taxon>Arthropoda</taxon>
        <taxon>Crustacea</taxon>
        <taxon>Multicrustacea</taxon>
        <taxon>Hexanauplia</taxon>
        <taxon>Copepoda</taxon>
        <taxon>Siphonostomatoida</taxon>
        <taxon>Caligidae</taxon>
        <taxon>Lepeophtheirus</taxon>
    </lineage>
</organism>
<evidence type="ECO:0000313" key="1">
    <source>
        <dbReference type="EMBL" id="CDW19365.1"/>
    </source>
</evidence>
<name>A0A0K2T0R4_LEPSM</name>
<dbReference type="EMBL" id="HACA01002004">
    <property type="protein sequence ID" value="CDW19365.1"/>
    <property type="molecule type" value="Transcribed_RNA"/>
</dbReference>
<proteinExistence type="predicted"/>
<protein>
    <submittedName>
        <fullName evidence="1">Uncharacterized protein</fullName>
    </submittedName>
</protein>
<dbReference type="AlphaFoldDB" id="A0A0K2T0R4"/>
<accession>A0A0K2T0R4</accession>
<feature type="non-terminal residue" evidence="1">
    <location>
        <position position="1"/>
    </location>
</feature>